<evidence type="ECO:0000256" key="1">
    <source>
        <dbReference type="ARBA" id="ARBA00004328"/>
    </source>
</evidence>
<accession>Q8V3L8</accession>
<evidence type="ECO:0000256" key="4">
    <source>
        <dbReference type="ARBA" id="ARBA00024939"/>
    </source>
</evidence>
<evidence type="ECO:0000313" key="6">
    <source>
        <dbReference type="Proteomes" id="UP000000871"/>
    </source>
</evidence>
<protein>
    <submittedName>
        <fullName evidence="5">SPV077 putative virion protein</fullName>
    </submittedName>
</protein>
<dbReference type="KEGG" id="vg:932354"/>
<keyword evidence="2" id="KW-0946">Virion</keyword>
<keyword evidence="6" id="KW-1185">Reference proteome</keyword>
<gene>
    <name evidence="5" type="primary">SPV077</name>
</gene>
<evidence type="ECO:0000256" key="3">
    <source>
        <dbReference type="ARBA" id="ARBA00022921"/>
    </source>
</evidence>
<organism evidence="5 6">
    <name type="scientific">Swinepox virus (strain Swine/Nebraska/17077-99/1999)</name>
    <name type="common">SWPV</name>
    <dbReference type="NCBI Taxonomy" id="300880"/>
    <lineage>
        <taxon>Viruses</taxon>
        <taxon>Varidnaviria</taxon>
        <taxon>Bamfordvirae</taxon>
        <taxon>Nucleocytoviricota</taxon>
        <taxon>Pokkesviricetes</taxon>
        <taxon>Chitovirales</taxon>
        <taxon>Poxviridae</taxon>
        <taxon>Chordopoxvirinae</taxon>
        <taxon>Suipoxvirus</taxon>
        <taxon>Suipoxvirus swinepox</taxon>
        <taxon>Swinepox virus</taxon>
    </lineage>
</organism>
<sequence>MNIDIKKLTNIIQNYNVVFPNELEKIYNEKCILLEKGFDGVVYRMHIYELIPRFDNKTILRIAKFLYRNNPSILDIIFINNIVYEEIEALIPSYTVTILNKQITTDDKIDALTVLIHLFNSFRFGKNQDVPYYCLPLRKNIHDIIF</sequence>
<dbReference type="EMBL" id="AF410153">
    <property type="protein sequence ID" value="AAL69816.1"/>
    <property type="molecule type" value="Genomic_DNA"/>
</dbReference>
<dbReference type="GeneID" id="932354"/>
<organismHost>
    <name type="scientific">Sus scrofa</name>
    <name type="common">Pig</name>
    <dbReference type="NCBI Taxonomy" id="9823"/>
</organismHost>
<dbReference type="Proteomes" id="UP000000871">
    <property type="component" value="Segment"/>
</dbReference>
<comment type="function">
    <text evidence="4">Late protein which is part of a large complex required for early virion morphogenesis. This complex participates in the formation of virosomes and the incorporation of virosomal contents into nascent immature virions.</text>
</comment>
<dbReference type="RefSeq" id="NP_570237.1">
    <property type="nucleotide sequence ID" value="NC_003389.1"/>
</dbReference>
<evidence type="ECO:0000256" key="2">
    <source>
        <dbReference type="ARBA" id="ARBA00022844"/>
    </source>
</evidence>
<comment type="subcellular location">
    <subcellularLocation>
        <location evidence="1">Virion</location>
    </subcellularLocation>
</comment>
<dbReference type="Pfam" id="PF04701">
    <property type="entry name" value="Pox_D2"/>
    <property type="match status" value="1"/>
</dbReference>
<evidence type="ECO:0000313" key="5">
    <source>
        <dbReference type="EMBL" id="AAL69816.1"/>
    </source>
</evidence>
<dbReference type="InterPro" id="IPR006791">
    <property type="entry name" value="Pox_D2"/>
</dbReference>
<name>Q8V3L8_SWPV1</name>
<keyword evidence="3" id="KW-0426">Late protein</keyword>
<reference evidence="5 6" key="1">
    <citation type="journal article" date="2002" name="J. Virol.">
        <title>The genome of swinepox virus.</title>
        <authorList>
            <person name="Afonso C.L."/>
            <person name="Tulman E.R."/>
            <person name="Lu Z."/>
            <person name="Zsak L."/>
            <person name="Osorio F.A."/>
            <person name="Balinsky C."/>
            <person name="Kutish G.F."/>
            <person name="Rock D.L."/>
        </authorList>
    </citation>
    <scope>NUCLEOTIDE SEQUENCE [LARGE SCALE GENOMIC DNA]</scope>
    <source>
        <strain evidence="6">Swine/Nebraska/17077-99/1999</strain>
    </source>
</reference>
<dbReference type="GO" id="GO:0044423">
    <property type="term" value="C:virion component"/>
    <property type="evidence" value="ECO:0007669"/>
    <property type="project" value="UniProtKB-KW"/>
</dbReference>
<proteinExistence type="predicted"/>